<dbReference type="PANTHER" id="PTHR48111:SF40">
    <property type="entry name" value="PHOSPHATE REGULON TRANSCRIPTIONAL REGULATORY PROTEIN PHOB"/>
    <property type="match status" value="1"/>
</dbReference>
<feature type="domain" description="OmpR/PhoB-type" evidence="7">
    <location>
        <begin position="132"/>
        <end position="229"/>
    </location>
</feature>
<dbReference type="GO" id="GO:0000976">
    <property type="term" value="F:transcription cis-regulatory region binding"/>
    <property type="evidence" value="ECO:0007669"/>
    <property type="project" value="TreeGrafter"/>
</dbReference>
<dbReference type="GO" id="GO:0032993">
    <property type="term" value="C:protein-DNA complex"/>
    <property type="evidence" value="ECO:0007669"/>
    <property type="project" value="TreeGrafter"/>
</dbReference>
<reference evidence="8 9" key="1">
    <citation type="submission" date="2018-06" db="EMBL/GenBank/DDBJ databases">
        <title>Genomic Encyclopedia of Archaeal and Bacterial Type Strains, Phase II (KMG-II): from individual species to whole genera.</title>
        <authorList>
            <person name="Goeker M."/>
        </authorList>
    </citation>
    <scope>NUCLEOTIDE SEQUENCE [LARGE SCALE GENOMIC DNA]</scope>
    <source>
        <strain evidence="8 9">DSM 14825</strain>
    </source>
</reference>
<evidence type="ECO:0000313" key="9">
    <source>
        <dbReference type="Proteomes" id="UP000249754"/>
    </source>
</evidence>
<feature type="DNA-binding region" description="OmpR/PhoB-type" evidence="5">
    <location>
        <begin position="132"/>
        <end position="229"/>
    </location>
</feature>
<gene>
    <name evidence="8" type="ORF">LY11_00269</name>
</gene>
<dbReference type="CDD" id="cd00383">
    <property type="entry name" value="trans_reg_C"/>
    <property type="match status" value="1"/>
</dbReference>
<evidence type="ECO:0000259" key="7">
    <source>
        <dbReference type="PROSITE" id="PS51755"/>
    </source>
</evidence>
<dbReference type="PROSITE" id="PS50110">
    <property type="entry name" value="RESPONSE_REGULATORY"/>
    <property type="match status" value="1"/>
</dbReference>
<dbReference type="SMART" id="SM00862">
    <property type="entry name" value="Trans_reg_C"/>
    <property type="match status" value="1"/>
</dbReference>
<evidence type="ECO:0000313" key="8">
    <source>
        <dbReference type="EMBL" id="RAJ37193.1"/>
    </source>
</evidence>
<evidence type="ECO:0000256" key="4">
    <source>
        <dbReference type="PROSITE-ProRule" id="PRU00169"/>
    </source>
</evidence>
<dbReference type="InterPro" id="IPR011006">
    <property type="entry name" value="CheY-like_superfamily"/>
</dbReference>
<organism evidence="8 9">
    <name type="scientific">Pedobacter cryoconitis</name>
    <dbReference type="NCBI Taxonomy" id="188932"/>
    <lineage>
        <taxon>Bacteria</taxon>
        <taxon>Pseudomonadati</taxon>
        <taxon>Bacteroidota</taxon>
        <taxon>Sphingobacteriia</taxon>
        <taxon>Sphingobacteriales</taxon>
        <taxon>Sphingobacteriaceae</taxon>
        <taxon>Pedobacter</taxon>
    </lineage>
</organism>
<dbReference type="PANTHER" id="PTHR48111">
    <property type="entry name" value="REGULATOR OF RPOS"/>
    <property type="match status" value="1"/>
</dbReference>
<dbReference type="CDD" id="cd17574">
    <property type="entry name" value="REC_OmpR"/>
    <property type="match status" value="1"/>
</dbReference>
<dbReference type="SMART" id="SM00448">
    <property type="entry name" value="REC"/>
    <property type="match status" value="1"/>
</dbReference>
<keyword evidence="1 4" id="KW-0597">Phosphoprotein</keyword>
<keyword evidence="3 5" id="KW-0238">DNA-binding</keyword>
<dbReference type="InterPro" id="IPR036388">
    <property type="entry name" value="WH-like_DNA-bd_sf"/>
</dbReference>
<accession>A0A327TC35</accession>
<dbReference type="Proteomes" id="UP000249754">
    <property type="component" value="Unassembled WGS sequence"/>
</dbReference>
<evidence type="ECO:0000256" key="5">
    <source>
        <dbReference type="PROSITE-ProRule" id="PRU01091"/>
    </source>
</evidence>
<dbReference type="Gene3D" id="6.10.250.690">
    <property type="match status" value="1"/>
</dbReference>
<sequence>MGRIKILLAEDEPFLARIVKESLESRGFEVKQVDNGTKALALFVEYKPDICVFDVTMPEMDGFTLTQDIRKMNAETPIIFLTARSLTEDVVNGFEIGGNDYLKKPFSMEELIVRINSLLRIPFRKNQQANGELKCPIGEYYFNSVAQELTKGNQLAKLSFRESSLLKLLVENKNEVLSRKTALESLWGADNFFNARSMDVFITKLRKHLKDDPDIQIVNIRGFGYKLITN</sequence>
<dbReference type="EMBL" id="QLLR01000001">
    <property type="protein sequence ID" value="RAJ37193.1"/>
    <property type="molecule type" value="Genomic_DNA"/>
</dbReference>
<name>A0A327TC35_9SPHI</name>
<dbReference type="SUPFAM" id="SSF46894">
    <property type="entry name" value="C-terminal effector domain of the bipartite response regulators"/>
    <property type="match status" value="1"/>
</dbReference>
<dbReference type="Gene3D" id="1.10.10.10">
    <property type="entry name" value="Winged helix-like DNA-binding domain superfamily/Winged helix DNA-binding domain"/>
    <property type="match status" value="1"/>
</dbReference>
<comment type="caution">
    <text evidence="8">The sequence shown here is derived from an EMBL/GenBank/DDBJ whole genome shotgun (WGS) entry which is preliminary data.</text>
</comment>
<feature type="domain" description="Response regulatory" evidence="6">
    <location>
        <begin position="5"/>
        <end position="119"/>
    </location>
</feature>
<dbReference type="InterPro" id="IPR001789">
    <property type="entry name" value="Sig_transdc_resp-reg_receiver"/>
</dbReference>
<dbReference type="GO" id="GO:0006355">
    <property type="term" value="P:regulation of DNA-templated transcription"/>
    <property type="evidence" value="ECO:0007669"/>
    <property type="project" value="InterPro"/>
</dbReference>
<dbReference type="Gene3D" id="3.40.50.2300">
    <property type="match status" value="1"/>
</dbReference>
<dbReference type="PROSITE" id="PS51755">
    <property type="entry name" value="OMPR_PHOB"/>
    <property type="match status" value="1"/>
</dbReference>
<dbReference type="GO" id="GO:0000156">
    <property type="term" value="F:phosphorelay response regulator activity"/>
    <property type="evidence" value="ECO:0007669"/>
    <property type="project" value="TreeGrafter"/>
</dbReference>
<dbReference type="Pfam" id="PF00486">
    <property type="entry name" value="Trans_reg_C"/>
    <property type="match status" value="1"/>
</dbReference>
<dbReference type="InterPro" id="IPR001867">
    <property type="entry name" value="OmpR/PhoB-type_DNA-bd"/>
</dbReference>
<dbReference type="GO" id="GO:0005829">
    <property type="term" value="C:cytosol"/>
    <property type="evidence" value="ECO:0007669"/>
    <property type="project" value="TreeGrafter"/>
</dbReference>
<evidence type="ECO:0000256" key="1">
    <source>
        <dbReference type="ARBA" id="ARBA00022553"/>
    </source>
</evidence>
<evidence type="ECO:0000256" key="3">
    <source>
        <dbReference type="ARBA" id="ARBA00023125"/>
    </source>
</evidence>
<dbReference type="RefSeq" id="WP_111631927.1">
    <property type="nucleotide sequence ID" value="NZ_QLLR01000001.1"/>
</dbReference>
<protein>
    <submittedName>
        <fullName evidence="8">DNA-binding response OmpR family regulator</fullName>
    </submittedName>
</protein>
<dbReference type="InterPro" id="IPR039420">
    <property type="entry name" value="WalR-like"/>
</dbReference>
<feature type="modified residue" description="4-aspartylphosphate" evidence="4">
    <location>
        <position position="54"/>
    </location>
</feature>
<dbReference type="SUPFAM" id="SSF52172">
    <property type="entry name" value="CheY-like"/>
    <property type="match status" value="1"/>
</dbReference>
<evidence type="ECO:0000256" key="2">
    <source>
        <dbReference type="ARBA" id="ARBA00023012"/>
    </source>
</evidence>
<evidence type="ECO:0000259" key="6">
    <source>
        <dbReference type="PROSITE" id="PS50110"/>
    </source>
</evidence>
<dbReference type="InterPro" id="IPR016032">
    <property type="entry name" value="Sig_transdc_resp-reg_C-effctor"/>
</dbReference>
<keyword evidence="2" id="KW-0902">Two-component regulatory system</keyword>
<proteinExistence type="predicted"/>
<dbReference type="OrthoDB" id="9790442at2"/>
<dbReference type="AlphaFoldDB" id="A0A327TC35"/>
<dbReference type="Pfam" id="PF00072">
    <property type="entry name" value="Response_reg"/>
    <property type="match status" value="1"/>
</dbReference>